<accession>A0A811N985</accession>
<feature type="compositionally biased region" description="Acidic residues" evidence="1">
    <location>
        <begin position="657"/>
        <end position="666"/>
    </location>
</feature>
<reference evidence="2" key="1">
    <citation type="submission" date="2020-10" db="EMBL/GenBank/DDBJ databases">
        <authorList>
            <person name="Han B."/>
            <person name="Lu T."/>
            <person name="Zhao Q."/>
            <person name="Huang X."/>
            <person name="Zhao Y."/>
        </authorList>
    </citation>
    <scope>NUCLEOTIDE SEQUENCE</scope>
</reference>
<dbReference type="AlphaFoldDB" id="A0A811N985"/>
<feature type="region of interest" description="Disordered" evidence="1">
    <location>
        <begin position="425"/>
        <end position="448"/>
    </location>
</feature>
<keyword evidence="3" id="KW-1185">Reference proteome</keyword>
<dbReference type="Proteomes" id="UP000604825">
    <property type="component" value="Unassembled WGS sequence"/>
</dbReference>
<dbReference type="PANTHER" id="PTHR33075:SF7">
    <property type="entry name" value="OS02G0303350 PROTEIN"/>
    <property type="match status" value="1"/>
</dbReference>
<feature type="compositionally biased region" description="Low complexity" evidence="1">
    <location>
        <begin position="117"/>
        <end position="132"/>
    </location>
</feature>
<feature type="compositionally biased region" description="Low complexity" evidence="1">
    <location>
        <begin position="433"/>
        <end position="448"/>
    </location>
</feature>
<dbReference type="PANTHER" id="PTHR33075">
    <property type="entry name" value="OS02G0499800 PROTEIN"/>
    <property type="match status" value="1"/>
</dbReference>
<proteinExistence type="predicted"/>
<feature type="compositionally biased region" description="Basic and acidic residues" evidence="1">
    <location>
        <begin position="626"/>
        <end position="638"/>
    </location>
</feature>
<sequence length="684" mass="75220">MEIDPKGKTQLATCVVSAEVSPYSSWFRLTPGQPNGPSSSRPPVFESFGDITAFLAGKTLQHSLVPQQPIIVNWSVPSTSEVGPTSCALTLGGAFSASEVFHIPPEPARDQAPRQENTNPPLNPPLHLSLDNSESADPAMAYQRADPTLFVPNGMHRQNVPGRVPMVRAVAGSRPQRRNETVAIVTIDPLPDYWETDYIQDAVCSFGRVDNWINNRRRLTRLIVRVRVADLRSIPQCEIISHDFVGGGPPPEDPAPQYLDHLAPFDFFGLVLQGQGNNQGQADQLGEENQDEEETNPNAQWDFLAAQNGGAGNMAFAQGQGIIQGQAVQPVEENQDVEDINPNTQWDLLAAQNPQNVAWDQWPDEQMQQPPNGQNIGNMEIDLNGAPNTDMQEVIINIAVADLNGDFLELNNFIQDADEEVSHLIEQNPGFGPNNPLDNQEQQNQQQPFGDIPHLNLPIEPMIVEEVPLHMLMDEDDFDQDELEDQDEPEDQQLGNATDNVINVGAVLLRGEPSADPVLLQSLKTSFIKIPDCSPMQKPLCIKAGSSNLIPTPGQTDEQTECTPAKKVKKRNTPIVESEKMGTELCQIDEKFLSEKVLNQRKKKVGKAIDKIDSVISEVAPDVRDKDVAAQKKQEEAGKKKKKIQLKANRKPSVADLAEDVQEEDGANQGGVAPKKMTKKSSTQ</sequence>
<comment type="caution">
    <text evidence="2">The sequence shown here is derived from an EMBL/GenBank/DDBJ whole genome shotgun (WGS) entry which is preliminary data.</text>
</comment>
<evidence type="ECO:0000313" key="3">
    <source>
        <dbReference type="Proteomes" id="UP000604825"/>
    </source>
</evidence>
<protein>
    <submittedName>
        <fullName evidence="2">Uncharacterized protein</fullName>
    </submittedName>
</protein>
<feature type="region of interest" description="Disordered" evidence="1">
    <location>
        <begin position="104"/>
        <end position="138"/>
    </location>
</feature>
<evidence type="ECO:0000313" key="2">
    <source>
        <dbReference type="EMBL" id="CAD6218396.1"/>
    </source>
</evidence>
<dbReference type="EMBL" id="CAJGYO010000003">
    <property type="protein sequence ID" value="CAD6218396.1"/>
    <property type="molecule type" value="Genomic_DNA"/>
</dbReference>
<feature type="compositionally biased region" description="Acidic residues" evidence="1">
    <location>
        <begin position="285"/>
        <end position="295"/>
    </location>
</feature>
<feature type="region of interest" description="Disordered" evidence="1">
    <location>
        <begin position="276"/>
        <end position="296"/>
    </location>
</feature>
<organism evidence="2 3">
    <name type="scientific">Miscanthus lutarioriparius</name>
    <dbReference type="NCBI Taxonomy" id="422564"/>
    <lineage>
        <taxon>Eukaryota</taxon>
        <taxon>Viridiplantae</taxon>
        <taxon>Streptophyta</taxon>
        <taxon>Embryophyta</taxon>
        <taxon>Tracheophyta</taxon>
        <taxon>Spermatophyta</taxon>
        <taxon>Magnoliopsida</taxon>
        <taxon>Liliopsida</taxon>
        <taxon>Poales</taxon>
        <taxon>Poaceae</taxon>
        <taxon>PACMAD clade</taxon>
        <taxon>Panicoideae</taxon>
        <taxon>Andropogonodae</taxon>
        <taxon>Andropogoneae</taxon>
        <taxon>Saccharinae</taxon>
        <taxon>Miscanthus</taxon>
    </lineage>
</organism>
<gene>
    <name evidence="2" type="ORF">NCGR_LOCUS12277</name>
</gene>
<feature type="compositionally biased region" description="Basic residues" evidence="1">
    <location>
        <begin position="639"/>
        <end position="650"/>
    </location>
</feature>
<evidence type="ECO:0000256" key="1">
    <source>
        <dbReference type="SAM" id="MobiDB-lite"/>
    </source>
</evidence>
<feature type="region of interest" description="Disordered" evidence="1">
    <location>
        <begin position="626"/>
        <end position="684"/>
    </location>
</feature>
<name>A0A811N985_9POAL</name>